<gene>
    <name evidence="10" type="ORF">ACFOY2_28365</name>
</gene>
<evidence type="ECO:0000256" key="3">
    <source>
        <dbReference type="ARBA" id="ARBA00022692"/>
    </source>
</evidence>
<evidence type="ECO:0000313" key="11">
    <source>
        <dbReference type="Proteomes" id="UP001595851"/>
    </source>
</evidence>
<evidence type="ECO:0000259" key="9">
    <source>
        <dbReference type="PROSITE" id="PS50253"/>
    </source>
</evidence>
<dbReference type="InterPro" id="IPR013833">
    <property type="entry name" value="Cyt_c_oxidase_su3_a-hlx"/>
</dbReference>
<comment type="caution">
    <text evidence="10">The sequence shown here is derived from an EMBL/GenBank/DDBJ whole genome shotgun (WGS) entry which is preliminary data.</text>
</comment>
<dbReference type="RefSeq" id="WP_379531129.1">
    <property type="nucleotide sequence ID" value="NZ_JBHSBI010000015.1"/>
</dbReference>
<keyword evidence="3 7" id="KW-0812">Transmembrane</keyword>
<dbReference type="InterPro" id="IPR024791">
    <property type="entry name" value="Cyt_c/ubiquinol_Oxase_su3"/>
</dbReference>
<feature type="transmembrane region" description="Helical" evidence="8">
    <location>
        <begin position="194"/>
        <end position="212"/>
    </location>
</feature>
<dbReference type="InterPro" id="IPR000298">
    <property type="entry name" value="Cyt_c_oxidase-like_su3"/>
</dbReference>
<dbReference type="Gene3D" id="1.20.120.80">
    <property type="entry name" value="Cytochrome c oxidase, subunit III, four-helix bundle"/>
    <property type="match status" value="1"/>
</dbReference>
<evidence type="ECO:0000256" key="7">
    <source>
        <dbReference type="RuleBase" id="RU003376"/>
    </source>
</evidence>
<dbReference type="EMBL" id="JBHSBI010000015">
    <property type="protein sequence ID" value="MFC4011171.1"/>
    <property type="molecule type" value="Genomic_DNA"/>
</dbReference>
<dbReference type="PANTHER" id="PTHR11403:SF6">
    <property type="entry name" value="NITRIC OXIDE REDUCTASE SUBUNIT E"/>
    <property type="match status" value="1"/>
</dbReference>
<keyword evidence="11" id="KW-1185">Reference proteome</keyword>
<feature type="transmembrane region" description="Helical" evidence="8">
    <location>
        <begin position="112"/>
        <end position="129"/>
    </location>
</feature>
<evidence type="ECO:0000313" key="10">
    <source>
        <dbReference type="EMBL" id="MFC4011171.1"/>
    </source>
</evidence>
<dbReference type="Proteomes" id="UP001595851">
    <property type="component" value="Unassembled WGS sequence"/>
</dbReference>
<dbReference type="InterPro" id="IPR035973">
    <property type="entry name" value="Cyt_c_oxidase_su3-like_sf"/>
</dbReference>
<dbReference type="PROSITE" id="PS50253">
    <property type="entry name" value="COX3"/>
    <property type="match status" value="1"/>
</dbReference>
<feature type="transmembrane region" description="Helical" evidence="8">
    <location>
        <begin position="149"/>
        <end position="174"/>
    </location>
</feature>
<dbReference type="Pfam" id="PF00510">
    <property type="entry name" value="COX3"/>
    <property type="match status" value="1"/>
</dbReference>
<evidence type="ECO:0000256" key="5">
    <source>
        <dbReference type="ARBA" id="ARBA00023136"/>
    </source>
</evidence>
<keyword evidence="4 8" id="KW-1133">Transmembrane helix</keyword>
<evidence type="ECO:0000256" key="2">
    <source>
        <dbReference type="ARBA" id="ARBA00010581"/>
    </source>
</evidence>
<evidence type="ECO:0000256" key="8">
    <source>
        <dbReference type="SAM" id="Phobius"/>
    </source>
</evidence>
<feature type="domain" description="Heme-copper oxidase subunit III family profile" evidence="9">
    <location>
        <begin position="1"/>
        <end position="213"/>
    </location>
</feature>
<feature type="transmembrane region" description="Helical" evidence="8">
    <location>
        <begin position="37"/>
        <end position="59"/>
    </location>
</feature>
<keyword evidence="5 8" id="KW-0472">Membrane</keyword>
<dbReference type="PANTHER" id="PTHR11403">
    <property type="entry name" value="CYTOCHROME C OXIDASE SUBUNIT III"/>
    <property type="match status" value="1"/>
</dbReference>
<feature type="transmembrane region" description="Helical" evidence="8">
    <location>
        <begin position="79"/>
        <end position="100"/>
    </location>
</feature>
<evidence type="ECO:0000256" key="4">
    <source>
        <dbReference type="ARBA" id="ARBA00022989"/>
    </source>
</evidence>
<evidence type="ECO:0000256" key="6">
    <source>
        <dbReference type="ARBA" id="ARBA00031400"/>
    </source>
</evidence>
<sequence>MTVRSRPVDPFADPFVSVPPMAPRRRHRELGRVPGEIGIWVFIFGDMLIFALFFGVFVYERSRSAALFEQAREHMNLTFGAGNTLLLLTGSMFVVLGLNALRHGASERGARMILMTLLCGAGFVVNKVLEYSNEIQAGHTPSTNSFYMYYFVFTGIHLLHLLIGIVALAIMYLIARKPALVNRDVRNLEAGACYWHLIDLLWIVLFALLYLMR</sequence>
<comment type="subcellular location">
    <subcellularLocation>
        <location evidence="7">Cell membrane</location>
        <topology evidence="7">Multi-pass membrane protein</topology>
    </subcellularLocation>
    <subcellularLocation>
        <location evidence="1">Membrane</location>
        <topology evidence="1">Multi-pass membrane protein</topology>
    </subcellularLocation>
</comment>
<comment type="similarity">
    <text evidence="2 7">Belongs to the cytochrome c oxidase subunit 3 family.</text>
</comment>
<reference evidence="11" key="1">
    <citation type="journal article" date="2019" name="Int. J. Syst. Evol. Microbiol.">
        <title>The Global Catalogue of Microorganisms (GCM) 10K type strain sequencing project: providing services to taxonomists for standard genome sequencing and annotation.</title>
        <authorList>
            <consortium name="The Broad Institute Genomics Platform"/>
            <consortium name="The Broad Institute Genome Sequencing Center for Infectious Disease"/>
            <person name="Wu L."/>
            <person name="Ma J."/>
        </authorList>
    </citation>
    <scope>NUCLEOTIDE SEQUENCE [LARGE SCALE GENOMIC DNA]</scope>
    <source>
        <strain evidence="11">TBRC 1276</strain>
    </source>
</reference>
<dbReference type="SUPFAM" id="SSF81452">
    <property type="entry name" value="Cytochrome c oxidase subunit III-like"/>
    <property type="match status" value="1"/>
</dbReference>
<proteinExistence type="inferred from homology"/>
<protein>
    <recommendedName>
        <fullName evidence="6">Cytochrome aa3 subunit 3</fullName>
    </recommendedName>
</protein>
<name>A0ABV8GEN5_9ACTN</name>
<accession>A0ABV8GEN5</accession>
<organism evidence="10 11">
    <name type="scientific">Nonomuraea purpurea</name>
    <dbReference type="NCBI Taxonomy" id="1849276"/>
    <lineage>
        <taxon>Bacteria</taxon>
        <taxon>Bacillati</taxon>
        <taxon>Actinomycetota</taxon>
        <taxon>Actinomycetes</taxon>
        <taxon>Streptosporangiales</taxon>
        <taxon>Streptosporangiaceae</taxon>
        <taxon>Nonomuraea</taxon>
    </lineage>
</organism>
<dbReference type="CDD" id="cd02862">
    <property type="entry name" value="NorE_like"/>
    <property type="match status" value="1"/>
</dbReference>
<evidence type="ECO:0000256" key="1">
    <source>
        <dbReference type="ARBA" id="ARBA00004141"/>
    </source>
</evidence>